<dbReference type="EMBL" id="JBAWTH010000245">
    <property type="protein sequence ID" value="KAL2272368.1"/>
    <property type="molecule type" value="Genomic_DNA"/>
</dbReference>
<comment type="similarity">
    <text evidence="1">Belongs to the oxygen-dependent FAD-linked oxidoreductase family.</text>
</comment>
<dbReference type="Proteomes" id="UP001600888">
    <property type="component" value="Unassembled WGS sequence"/>
</dbReference>
<dbReference type="InterPro" id="IPR036318">
    <property type="entry name" value="FAD-bd_PCMH-like_sf"/>
</dbReference>
<dbReference type="InterPro" id="IPR016169">
    <property type="entry name" value="FAD-bd_PCMH_sub2"/>
</dbReference>
<name>A0ABR4DPT3_9PEZI</name>
<evidence type="ECO:0000256" key="3">
    <source>
        <dbReference type="ARBA" id="ARBA00022827"/>
    </source>
</evidence>
<sequence>MLPFSSQWLFSLATLGGYRETQQKPLSFPDTNDISSIPHTQAAVQSSRSCCEALEKVLGDKIVVFPSDAAYKSSSGSYFSLKNVDLHPTCIVLPKSAEQVSAAVQTLTRGFVEWGEQCQFAIRGGGHTTFPGAASLDDGIVLDLGHLPAAGLSPDHKSILVSPGQTWDQVTEQLDPHNLSTLGARVAGVGVGGAVLACGTSFFSPRYGFICDVAESFQVVLANGDIVDANADKNKDLWKALRGGGNNFGVVTSITLKTFPQGPFWGGQTFHDISTRKQHFEAHAKFASTHPYDPYSHYINNLVLSNATRSWFIGSSLQYTKSDPPAPEPALFKPFLDIPQKALFPGGPSNTIRIDNVTSITREYAALATYPKRWLFATISFAPSAEMMEEFYQLADKAFNVDRLLDLAGFTVSLAYQPIPSVMSERHRAVDSLGPIQSQGNLVYVHLAVATDDEERNSDDLIEYRVQEFVEDADEKAKSLGAHRSYLQGTYADSWQNPLERRSVGTLEELWASANKYDPGQVFQRQVPGGFKLPRI</sequence>
<keyword evidence="7" id="KW-1185">Reference proteome</keyword>
<feature type="domain" description="FAD-binding PCMH-type" evidence="5">
    <location>
        <begin position="84"/>
        <end position="261"/>
    </location>
</feature>
<evidence type="ECO:0000256" key="2">
    <source>
        <dbReference type="ARBA" id="ARBA00022630"/>
    </source>
</evidence>
<keyword evidence="4" id="KW-0560">Oxidoreductase</keyword>
<evidence type="ECO:0000256" key="4">
    <source>
        <dbReference type="ARBA" id="ARBA00023002"/>
    </source>
</evidence>
<dbReference type="PROSITE" id="PS51387">
    <property type="entry name" value="FAD_PCMH"/>
    <property type="match status" value="1"/>
</dbReference>
<reference evidence="6 7" key="1">
    <citation type="submission" date="2024-03" db="EMBL/GenBank/DDBJ databases">
        <title>A high-quality draft genome sequence of Diaporthe vaccinii, a causative agent of upright dieback and viscid rot disease in cranberry plants.</title>
        <authorList>
            <person name="Sarrasin M."/>
            <person name="Lang B.F."/>
            <person name="Burger G."/>
        </authorList>
    </citation>
    <scope>NUCLEOTIDE SEQUENCE [LARGE SCALE GENOMIC DNA]</scope>
    <source>
        <strain evidence="6 7">IS7</strain>
    </source>
</reference>
<evidence type="ECO:0000259" key="5">
    <source>
        <dbReference type="PROSITE" id="PS51387"/>
    </source>
</evidence>
<comment type="caution">
    <text evidence="6">The sequence shown here is derived from an EMBL/GenBank/DDBJ whole genome shotgun (WGS) entry which is preliminary data.</text>
</comment>
<keyword evidence="3" id="KW-0274">FAD</keyword>
<dbReference type="SUPFAM" id="SSF56176">
    <property type="entry name" value="FAD-binding/transporter-associated domain-like"/>
    <property type="match status" value="1"/>
</dbReference>
<dbReference type="PANTHER" id="PTHR42973">
    <property type="entry name" value="BINDING OXIDOREDUCTASE, PUTATIVE (AFU_ORTHOLOGUE AFUA_1G17690)-RELATED"/>
    <property type="match status" value="1"/>
</dbReference>
<protein>
    <recommendedName>
        <fullName evidence="5">FAD-binding PCMH-type domain-containing protein</fullName>
    </recommendedName>
</protein>
<dbReference type="InterPro" id="IPR050416">
    <property type="entry name" value="FAD-linked_Oxidoreductase"/>
</dbReference>
<organism evidence="6 7">
    <name type="scientific">Diaporthe vaccinii</name>
    <dbReference type="NCBI Taxonomy" id="105482"/>
    <lineage>
        <taxon>Eukaryota</taxon>
        <taxon>Fungi</taxon>
        <taxon>Dikarya</taxon>
        <taxon>Ascomycota</taxon>
        <taxon>Pezizomycotina</taxon>
        <taxon>Sordariomycetes</taxon>
        <taxon>Sordariomycetidae</taxon>
        <taxon>Diaporthales</taxon>
        <taxon>Diaporthaceae</taxon>
        <taxon>Diaporthe</taxon>
        <taxon>Diaporthe eres species complex</taxon>
    </lineage>
</organism>
<dbReference type="PANTHER" id="PTHR42973:SF22">
    <property type="entry name" value="FAD-BINDING PCMH-TYPE DOMAIN-CONTAINING PROTEIN-RELATED"/>
    <property type="match status" value="1"/>
</dbReference>
<evidence type="ECO:0000256" key="1">
    <source>
        <dbReference type="ARBA" id="ARBA00005466"/>
    </source>
</evidence>
<evidence type="ECO:0000313" key="7">
    <source>
        <dbReference type="Proteomes" id="UP001600888"/>
    </source>
</evidence>
<gene>
    <name evidence="6" type="ORF">FJTKL_06761</name>
</gene>
<accession>A0ABR4DPT3</accession>
<proteinExistence type="inferred from homology"/>
<dbReference type="InterPro" id="IPR016166">
    <property type="entry name" value="FAD-bd_PCMH"/>
</dbReference>
<evidence type="ECO:0000313" key="6">
    <source>
        <dbReference type="EMBL" id="KAL2272368.1"/>
    </source>
</evidence>
<dbReference type="Gene3D" id="3.30.465.10">
    <property type="match status" value="1"/>
</dbReference>
<keyword evidence="2" id="KW-0285">Flavoprotein</keyword>
<dbReference type="Pfam" id="PF01565">
    <property type="entry name" value="FAD_binding_4"/>
    <property type="match status" value="1"/>
</dbReference>
<dbReference type="InterPro" id="IPR006094">
    <property type="entry name" value="Oxid_FAD_bind_N"/>
</dbReference>